<keyword evidence="2" id="KW-0812">Transmembrane</keyword>
<reference evidence="3 4" key="1">
    <citation type="submission" date="2019-12" db="EMBL/GenBank/DDBJ databases">
        <title>Draft genome sequence of the ascomycete Xylaria multiplex DSM 110363.</title>
        <authorList>
            <person name="Buettner E."/>
            <person name="Kellner H."/>
        </authorList>
    </citation>
    <scope>NUCLEOTIDE SEQUENCE [LARGE SCALE GENOMIC DNA]</scope>
    <source>
        <strain evidence="3 4">DSM 110363</strain>
    </source>
</reference>
<proteinExistence type="predicted"/>
<evidence type="ECO:0000256" key="1">
    <source>
        <dbReference type="SAM" id="MobiDB-lite"/>
    </source>
</evidence>
<dbReference type="OrthoDB" id="4764809at2759"/>
<evidence type="ECO:0000313" key="4">
    <source>
        <dbReference type="Proteomes" id="UP000481858"/>
    </source>
</evidence>
<name>A0A7C8N1V6_9PEZI</name>
<keyword evidence="2" id="KW-0472">Membrane</keyword>
<accession>A0A7C8N1V6</accession>
<dbReference type="PANTHER" id="PTHR37544">
    <property type="entry name" value="SPRAY-RELATED"/>
    <property type="match status" value="1"/>
</dbReference>
<dbReference type="Proteomes" id="UP000481858">
    <property type="component" value="Unassembled WGS sequence"/>
</dbReference>
<dbReference type="EMBL" id="WUBL01000148">
    <property type="protein sequence ID" value="KAF2964497.1"/>
    <property type="molecule type" value="Genomic_DNA"/>
</dbReference>
<gene>
    <name evidence="3" type="ORF">GQX73_g9057</name>
</gene>
<dbReference type="PANTHER" id="PTHR37544:SF3">
    <property type="entry name" value="SPRAY"/>
    <property type="match status" value="1"/>
</dbReference>
<dbReference type="InParanoid" id="A0A7C8N1V6"/>
<feature type="compositionally biased region" description="Low complexity" evidence="1">
    <location>
        <begin position="177"/>
        <end position="189"/>
    </location>
</feature>
<comment type="caution">
    <text evidence="3">The sequence shown here is derived from an EMBL/GenBank/DDBJ whole genome shotgun (WGS) entry which is preliminary data.</text>
</comment>
<evidence type="ECO:0000256" key="2">
    <source>
        <dbReference type="SAM" id="Phobius"/>
    </source>
</evidence>
<protein>
    <submittedName>
        <fullName evidence="3">Uncharacterized protein</fullName>
    </submittedName>
</protein>
<evidence type="ECO:0000313" key="3">
    <source>
        <dbReference type="EMBL" id="KAF2964497.1"/>
    </source>
</evidence>
<dbReference type="AlphaFoldDB" id="A0A7C8N1V6"/>
<keyword evidence="4" id="KW-1185">Reference proteome</keyword>
<keyword evidence="2" id="KW-1133">Transmembrane helix</keyword>
<organism evidence="3 4">
    <name type="scientific">Xylaria multiplex</name>
    <dbReference type="NCBI Taxonomy" id="323545"/>
    <lineage>
        <taxon>Eukaryota</taxon>
        <taxon>Fungi</taxon>
        <taxon>Dikarya</taxon>
        <taxon>Ascomycota</taxon>
        <taxon>Pezizomycotina</taxon>
        <taxon>Sordariomycetes</taxon>
        <taxon>Xylariomycetidae</taxon>
        <taxon>Xylariales</taxon>
        <taxon>Xylariaceae</taxon>
        <taxon>Xylaria</taxon>
    </lineage>
</organism>
<feature type="region of interest" description="Disordered" evidence="1">
    <location>
        <begin position="170"/>
        <end position="189"/>
    </location>
</feature>
<feature type="transmembrane region" description="Helical" evidence="2">
    <location>
        <begin position="210"/>
        <end position="231"/>
    </location>
</feature>
<sequence length="346" mass="38574">MNDRVIDFELLDQPQRDQFAWDDDFVAYKQSDYSENVFDVNMTTSHGILFILGILGAADLENLIGATTIASSPDSDTWGHVLEERLQEQTFNIRNPGLNVDYMTYAMLSLVNNNHSALLEAGILRETAQQTFSVFFQHFVNNEISMTSGGYVYQSRDERLPADLGELVPLKRSHPDNTPTTGGSNGNSTNGITNVSISWPMEVLSMSKPAAWVCISILGYLIITCVLLAVASKRYNRLLLRQVNSISDIAFLVAGSHRLLRLARERSLESLKHDDAVKVKLGWFVTDQGCLRWGMEVVDELDPTGSPTRPSIRESDELLDFDENADAGENISWHDAVVSQIMAIGR</sequence>